<dbReference type="InterPro" id="IPR002110">
    <property type="entry name" value="Ankyrin_rpt"/>
</dbReference>
<dbReference type="EMBL" id="BTGU01000542">
    <property type="protein sequence ID" value="GMN68034.1"/>
    <property type="molecule type" value="Genomic_DNA"/>
</dbReference>
<sequence length="140" mass="15729">MRGRIDIIKLLFGARKESVLEVMPDGQTVLHLCVRYNHLEALKVLVESEIAYENCWFLNSKEPADGNTILHLAVMLKQIEPQNQPHGRPPHEDSRANILFLGVNNCCGSPGLPRRFPETIVEAEASTTIFGNRVPPRVFS</sequence>
<dbReference type="Pfam" id="PF12796">
    <property type="entry name" value="Ank_2"/>
    <property type="match status" value="1"/>
</dbReference>
<evidence type="ECO:0000313" key="1">
    <source>
        <dbReference type="EMBL" id="GMN68034.1"/>
    </source>
</evidence>
<dbReference type="AlphaFoldDB" id="A0AA88E4X0"/>
<evidence type="ECO:0000313" key="2">
    <source>
        <dbReference type="Proteomes" id="UP001187192"/>
    </source>
</evidence>
<gene>
    <name evidence="1" type="ORF">TIFTF001_037091</name>
</gene>
<dbReference type="Proteomes" id="UP001187192">
    <property type="component" value="Unassembled WGS sequence"/>
</dbReference>
<accession>A0AA88E4X0</accession>
<protein>
    <submittedName>
        <fullName evidence="1">Uncharacterized protein</fullName>
    </submittedName>
</protein>
<dbReference type="Gene3D" id="1.25.40.20">
    <property type="entry name" value="Ankyrin repeat-containing domain"/>
    <property type="match status" value="1"/>
</dbReference>
<dbReference type="SUPFAM" id="SSF48403">
    <property type="entry name" value="Ankyrin repeat"/>
    <property type="match status" value="1"/>
</dbReference>
<comment type="caution">
    <text evidence="1">The sequence shown here is derived from an EMBL/GenBank/DDBJ whole genome shotgun (WGS) entry which is preliminary data.</text>
</comment>
<dbReference type="InterPro" id="IPR036770">
    <property type="entry name" value="Ankyrin_rpt-contain_sf"/>
</dbReference>
<name>A0AA88E4X0_FICCA</name>
<dbReference type="PANTHER" id="PTHR24128">
    <property type="entry name" value="HOMEOBOX PROTEIN WARIAI"/>
    <property type="match status" value="1"/>
</dbReference>
<organism evidence="1 2">
    <name type="scientific">Ficus carica</name>
    <name type="common">Common fig</name>
    <dbReference type="NCBI Taxonomy" id="3494"/>
    <lineage>
        <taxon>Eukaryota</taxon>
        <taxon>Viridiplantae</taxon>
        <taxon>Streptophyta</taxon>
        <taxon>Embryophyta</taxon>
        <taxon>Tracheophyta</taxon>
        <taxon>Spermatophyta</taxon>
        <taxon>Magnoliopsida</taxon>
        <taxon>eudicotyledons</taxon>
        <taxon>Gunneridae</taxon>
        <taxon>Pentapetalae</taxon>
        <taxon>rosids</taxon>
        <taxon>fabids</taxon>
        <taxon>Rosales</taxon>
        <taxon>Moraceae</taxon>
        <taxon>Ficeae</taxon>
        <taxon>Ficus</taxon>
    </lineage>
</organism>
<reference evidence="1" key="1">
    <citation type="submission" date="2023-07" db="EMBL/GenBank/DDBJ databases">
        <title>draft genome sequence of fig (Ficus carica).</title>
        <authorList>
            <person name="Takahashi T."/>
            <person name="Nishimura K."/>
        </authorList>
    </citation>
    <scope>NUCLEOTIDE SEQUENCE</scope>
</reference>
<dbReference type="PANTHER" id="PTHR24128:SF96">
    <property type="entry name" value="ANKYRIN REPEAT-CONTAINING PROTEIN BDA1-LIKE"/>
    <property type="match status" value="1"/>
</dbReference>
<keyword evidence="2" id="KW-1185">Reference proteome</keyword>
<proteinExistence type="predicted"/>